<feature type="region of interest" description="Disordered" evidence="5">
    <location>
        <begin position="1"/>
        <end position="25"/>
    </location>
</feature>
<proteinExistence type="predicted"/>
<dbReference type="EMBL" id="CP158373">
    <property type="protein sequence ID" value="XBY63112.1"/>
    <property type="molecule type" value="Genomic_DNA"/>
</dbReference>
<organism evidence="8">
    <name type="scientific">Pseudomonas solani</name>
    <dbReference type="NCBI Taxonomy" id="2731552"/>
    <lineage>
        <taxon>Bacteria</taxon>
        <taxon>Pseudomonadati</taxon>
        <taxon>Pseudomonadota</taxon>
        <taxon>Gammaproteobacteria</taxon>
        <taxon>Pseudomonadales</taxon>
        <taxon>Pseudomonadaceae</taxon>
        <taxon>Pseudomonas</taxon>
    </lineage>
</organism>
<reference evidence="7" key="1">
    <citation type="submission" date="2020-05" db="EMBL/GenBank/DDBJ databases">
        <title>Complete genome sequence of Pseudomonas sp. Sm006.</title>
        <authorList>
            <person name="Takeuchi K."/>
            <person name="Someya N."/>
        </authorList>
    </citation>
    <scope>NUCLEOTIDE SEQUENCE</scope>
    <source>
        <strain evidence="7">Sm006</strain>
    </source>
</reference>
<dbReference type="InterPro" id="IPR018967">
    <property type="entry name" value="FeS-contain_CDGSH-typ"/>
</dbReference>
<evidence type="ECO:0000256" key="5">
    <source>
        <dbReference type="SAM" id="MobiDB-lite"/>
    </source>
</evidence>
<dbReference type="EMBL" id="AP023081">
    <property type="protein sequence ID" value="BCD84486.1"/>
    <property type="molecule type" value="Genomic_DNA"/>
</dbReference>
<evidence type="ECO:0000256" key="3">
    <source>
        <dbReference type="ARBA" id="ARBA00023004"/>
    </source>
</evidence>
<sequence length="104" mass="11327">MPASGSTDDAGERPLSTTEEGASLPEVRRVEPGATLLLCRCGLSPRLPDCPSDCAQGLSLHIERQHLLILCRCGLSQRLPYCDGSHAPAAPSLKDKWRRFWQGD</sequence>
<evidence type="ECO:0000313" key="8">
    <source>
        <dbReference type="EMBL" id="XBY63112.1"/>
    </source>
</evidence>
<dbReference type="RefSeq" id="WP_021220804.1">
    <property type="nucleotide sequence ID" value="NZ_AP023081.1"/>
</dbReference>
<gene>
    <name evidence="8" type="ORF">ABS648_24685</name>
    <name evidence="7" type="ORF">PSm6_08930</name>
</gene>
<name>A0AAU7Y2A0_9PSED</name>
<evidence type="ECO:0000256" key="1">
    <source>
        <dbReference type="ARBA" id="ARBA00022714"/>
    </source>
</evidence>
<keyword evidence="1" id="KW-0001">2Fe-2S</keyword>
<evidence type="ECO:0000313" key="9">
    <source>
        <dbReference type="Proteomes" id="UP001064896"/>
    </source>
</evidence>
<evidence type="ECO:0000313" key="7">
    <source>
        <dbReference type="EMBL" id="BCD84486.1"/>
    </source>
</evidence>
<dbReference type="GO" id="GO:0051537">
    <property type="term" value="F:2 iron, 2 sulfur cluster binding"/>
    <property type="evidence" value="ECO:0007669"/>
    <property type="project" value="UniProtKB-KW"/>
</dbReference>
<dbReference type="Pfam" id="PF09360">
    <property type="entry name" value="zf-CDGSH"/>
    <property type="match status" value="1"/>
</dbReference>
<feature type="domain" description="Iron-binding zinc finger CDGSH type" evidence="6">
    <location>
        <begin position="59"/>
        <end position="92"/>
    </location>
</feature>
<keyword evidence="2" id="KW-0479">Metal-binding</keyword>
<reference evidence="8" key="2">
    <citation type="submission" date="2023-08" db="EMBL/GenBank/DDBJ databases">
        <title>Increased levels of nutrients transform a symbiont into a lethal pathobiont.</title>
        <authorList>
            <person name="Lachnit T."/>
            <person name="Ulrich L."/>
            <person name="Willmer F.M."/>
            <person name="Hasenbein T."/>
            <person name="Steiner L.X."/>
            <person name="Wolters M."/>
            <person name="Herbst E.M."/>
            <person name="Deines P."/>
        </authorList>
    </citation>
    <scope>NUCLEOTIDE SEQUENCE</scope>
    <source>
        <strain evidence="8">T3</strain>
    </source>
</reference>
<keyword evidence="3" id="KW-0408">Iron</keyword>
<accession>A0AAU7Y2A0</accession>
<dbReference type="GO" id="GO:0046872">
    <property type="term" value="F:metal ion binding"/>
    <property type="evidence" value="ECO:0007669"/>
    <property type="project" value="UniProtKB-KW"/>
</dbReference>
<dbReference type="AlphaFoldDB" id="A0AAU7Y2A0"/>
<protein>
    <submittedName>
        <fullName evidence="8">CDGSH iron-sulfur domain-containing protein</fullName>
    </submittedName>
</protein>
<dbReference type="Proteomes" id="UP001064896">
    <property type="component" value="Chromosome"/>
</dbReference>
<dbReference type="GO" id="GO:0005737">
    <property type="term" value="C:cytoplasm"/>
    <property type="evidence" value="ECO:0007669"/>
    <property type="project" value="UniProtKB-ARBA"/>
</dbReference>
<dbReference type="SMART" id="SM00704">
    <property type="entry name" value="ZnF_CDGSH"/>
    <property type="match status" value="1"/>
</dbReference>
<evidence type="ECO:0000256" key="4">
    <source>
        <dbReference type="ARBA" id="ARBA00023014"/>
    </source>
</evidence>
<keyword evidence="4" id="KW-0411">Iron-sulfur</keyword>
<evidence type="ECO:0000259" key="6">
    <source>
        <dbReference type="SMART" id="SM00704"/>
    </source>
</evidence>
<keyword evidence="9" id="KW-1185">Reference proteome</keyword>
<dbReference type="InterPro" id="IPR042216">
    <property type="entry name" value="MitoNEET_CISD"/>
</dbReference>
<dbReference type="Gene3D" id="3.40.5.90">
    <property type="entry name" value="CDGSH iron-sulfur domain, mitoNEET-type"/>
    <property type="match status" value="1"/>
</dbReference>
<evidence type="ECO:0000256" key="2">
    <source>
        <dbReference type="ARBA" id="ARBA00022723"/>
    </source>
</evidence>